<dbReference type="Proteomes" id="UP000728185">
    <property type="component" value="Unassembled WGS sequence"/>
</dbReference>
<proteinExistence type="predicted"/>
<comment type="caution">
    <text evidence="2">The sequence shown here is derived from an EMBL/GenBank/DDBJ whole genome shotgun (WGS) entry which is preliminary data.</text>
</comment>
<protein>
    <submittedName>
        <fullName evidence="2">Ankyrin-3</fullName>
    </submittedName>
</protein>
<dbReference type="OrthoDB" id="6286055at2759"/>
<keyword evidence="3" id="KW-1185">Reference proteome</keyword>
<feature type="region of interest" description="Disordered" evidence="1">
    <location>
        <begin position="138"/>
        <end position="168"/>
    </location>
</feature>
<gene>
    <name evidence="2" type="ORF">FBUS_01348</name>
</gene>
<feature type="compositionally biased region" description="Low complexity" evidence="1">
    <location>
        <begin position="306"/>
        <end position="329"/>
    </location>
</feature>
<evidence type="ECO:0000256" key="1">
    <source>
        <dbReference type="SAM" id="MobiDB-lite"/>
    </source>
</evidence>
<dbReference type="AlphaFoldDB" id="A0A8E0VJE0"/>
<organism evidence="2 3">
    <name type="scientific">Fasciolopsis buskii</name>
    <dbReference type="NCBI Taxonomy" id="27845"/>
    <lineage>
        <taxon>Eukaryota</taxon>
        <taxon>Metazoa</taxon>
        <taxon>Spiralia</taxon>
        <taxon>Lophotrochozoa</taxon>
        <taxon>Platyhelminthes</taxon>
        <taxon>Trematoda</taxon>
        <taxon>Digenea</taxon>
        <taxon>Plagiorchiida</taxon>
        <taxon>Echinostomata</taxon>
        <taxon>Echinostomatoidea</taxon>
        <taxon>Fasciolidae</taxon>
        <taxon>Fasciolopsis</taxon>
    </lineage>
</organism>
<name>A0A8E0VJE0_9TREM</name>
<reference evidence="2" key="1">
    <citation type="submission" date="2019-05" db="EMBL/GenBank/DDBJ databases">
        <title>Annotation for the trematode Fasciolopsis buski.</title>
        <authorList>
            <person name="Choi Y.-J."/>
        </authorList>
    </citation>
    <scope>NUCLEOTIDE SEQUENCE</scope>
    <source>
        <strain evidence="2">HT</strain>
        <tissue evidence="2">Whole worm</tissue>
    </source>
</reference>
<feature type="compositionally biased region" description="Basic and acidic residues" evidence="1">
    <location>
        <begin position="157"/>
        <end position="168"/>
    </location>
</feature>
<feature type="compositionally biased region" description="Low complexity" evidence="1">
    <location>
        <begin position="245"/>
        <end position="260"/>
    </location>
</feature>
<feature type="region of interest" description="Disordered" evidence="1">
    <location>
        <begin position="306"/>
        <end position="347"/>
    </location>
</feature>
<evidence type="ECO:0000313" key="2">
    <source>
        <dbReference type="EMBL" id="KAA0191655.1"/>
    </source>
</evidence>
<dbReference type="EMBL" id="LUCM01006193">
    <property type="protein sequence ID" value="KAA0191655.1"/>
    <property type="molecule type" value="Genomic_DNA"/>
</dbReference>
<evidence type="ECO:0000313" key="3">
    <source>
        <dbReference type="Proteomes" id="UP000728185"/>
    </source>
</evidence>
<feature type="compositionally biased region" description="Basic and acidic residues" evidence="1">
    <location>
        <begin position="334"/>
        <end position="347"/>
    </location>
</feature>
<accession>A0A8E0VJE0</accession>
<sequence>MRLGFLKLVECLTSLEFEGASSETSPLSESNIETSTMPEALVVPAPVWEVSDSDSGPALFDDIYDQALGELLANRILAQPTTSLTPIPEVSEYSVLSSSLASAHPASSWDSGDLSPSGSMESRARASRRMLHQLLYQLRQPTDPEPSAAEPRTGNGDSKRRSAEGHPLDTVIHEPIEGSLHTRTSSSHSSLADFLRLETSCDSSRGDLSEEERQLISGQYDASLRDLVAGIQALQRQHLDEAHGAAALASAESSSGSHLAMGSGEAESRIGAGHQEMTHTAEGSSAVSLVASLMAAQMQQLIQSVSASSSSISSHPRSSISVSSAPSHSTQSDKVTDERIRDHAPTN</sequence>
<feature type="region of interest" description="Disordered" evidence="1">
    <location>
        <begin position="245"/>
        <end position="267"/>
    </location>
</feature>
<feature type="region of interest" description="Disordered" evidence="1">
    <location>
        <begin position="103"/>
        <end position="126"/>
    </location>
</feature>